<dbReference type="AlphaFoldDB" id="A0AAW0PVG9"/>
<dbReference type="Pfam" id="PF07670">
    <property type="entry name" value="Gate"/>
    <property type="match status" value="1"/>
</dbReference>
<dbReference type="GO" id="GO:0015389">
    <property type="term" value="F:pyrimidine- and adenosine-specific:sodium symporter activity"/>
    <property type="evidence" value="ECO:0007669"/>
    <property type="project" value="TreeGrafter"/>
</dbReference>
<dbReference type="PANTHER" id="PTHR10590:SF4">
    <property type="entry name" value="SOLUTE CARRIER FAMILY 28 MEMBER 3"/>
    <property type="match status" value="1"/>
</dbReference>
<sequence length="384" mass="41606">MPILVFMSTLISILQYWGIGFISEIIMDTSPAESLACAGNIFLGPAETILLIQPYLAKLTRSEIHAVMTGGFASISGTVLGTFITFGVSPTHLLTASLISAPASLAVAKIFWPETETCQVVLAEDFRRNSCSSVLEAACRGASNAIEVVAHILVNILAFLSLLALTDSLLSWFGNFFNCPQLSFTLICSYVLMPLSFMMGVSWEDSFIVADLLGKKTFLNEFVAYQKLAQFIQKRKAGGPEYVDSVKQYLSERSEIIATYALCGFSNVSSLAMLAGTLAAIVPERQADISSCGVRALIAGSVACFMTACIAGILYVPEPLCSDLLSSAFNSPEVHNSTDLLSCCTQLLNSELEQKHNRTVNFLRNCCHISSFSHVNCSFWTTHS</sequence>
<feature type="transmembrane region" description="Helical" evidence="1">
    <location>
        <begin position="148"/>
        <end position="170"/>
    </location>
</feature>
<protein>
    <recommendedName>
        <fullName evidence="6">Concentrative nucleoside transporter C-terminal domain-containing protein</fullName>
    </recommendedName>
</protein>
<evidence type="ECO:0000256" key="1">
    <source>
        <dbReference type="SAM" id="Phobius"/>
    </source>
</evidence>
<organism evidence="4 5">
    <name type="scientific">Mugilogobius chulae</name>
    <name type="common">yellowstripe goby</name>
    <dbReference type="NCBI Taxonomy" id="88201"/>
    <lineage>
        <taxon>Eukaryota</taxon>
        <taxon>Metazoa</taxon>
        <taxon>Chordata</taxon>
        <taxon>Craniata</taxon>
        <taxon>Vertebrata</taxon>
        <taxon>Euteleostomi</taxon>
        <taxon>Actinopterygii</taxon>
        <taxon>Neopterygii</taxon>
        <taxon>Teleostei</taxon>
        <taxon>Neoteleostei</taxon>
        <taxon>Acanthomorphata</taxon>
        <taxon>Gobiaria</taxon>
        <taxon>Gobiiformes</taxon>
        <taxon>Gobioidei</taxon>
        <taxon>Gobiidae</taxon>
        <taxon>Gobionellinae</taxon>
        <taxon>Mugilogobius</taxon>
    </lineage>
</organism>
<evidence type="ECO:0000313" key="5">
    <source>
        <dbReference type="Proteomes" id="UP001460270"/>
    </source>
</evidence>
<dbReference type="GO" id="GO:0015860">
    <property type="term" value="P:purine nucleoside transmembrane transport"/>
    <property type="evidence" value="ECO:0007669"/>
    <property type="project" value="TreeGrafter"/>
</dbReference>
<dbReference type="InterPro" id="IPR011642">
    <property type="entry name" value="Gate_dom"/>
</dbReference>
<feature type="transmembrane region" description="Helical" evidence="1">
    <location>
        <begin position="64"/>
        <end position="88"/>
    </location>
</feature>
<comment type="caution">
    <text evidence="4">The sequence shown here is derived from an EMBL/GenBank/DDBJ whole genome shotgun (WGS) entry which is preliminary data.</text>
</comment>
<evidence type="ECO:0000313" key="4">
    <source>
        <dbReference type="EMBL" id="KAK7933810.1"/>
    </source>
</evidence>
<gene>
    <name evidence="4" type="ORF">WMY93_004706</name>
</gene>
<keyword evidence="1" id="KW-0812">Transmembrane</keyword>
<keyword evidence="1" id="KW-0472">Membrane</keyword>
<dbReference type="Pfam" id="PF07662">
    <property type="entry name" value="Nucleos_tra2_C"/>
    <property type="match status" value="1"/>
</dbReference>
<dbReference type="EMBL" id="JBBPFD010000003">
    <property type="protein sequence ID" value="KAK7933810.1"/>
    <property type="molecule type" value="Genomic_DNA"/>
</dbReference>
<dbReference type="InterPro" id="IPR011657">
    <property type="entry name" value="CNT_C_dom"/>
</dbReference>
<feature type="transmembrane region" description="Helical" evidence="1">
    <location>
        <begin position="182"/>
        <end position="203"/>
    </location>
</feature>
<keyword evidence="1" id="KW-1133">Transmembrane helix</keyword>
<feature type="transmembrane region" description="Helical" evidence="1">
    <location>
        <begin position="32"/>
        <end position="52"/>
    </location>
</feature>
<dbReference type="Proteomes" id="UP001460270">
    <property type="component" value="Unassembled WGS sequence"/>
</dbReference>
<dbReference type="GO" id="GO:0005886">
    <property type="term" value="C:plasma membrane"/>
    <property type="evidence" value="ECO:0007669"/>
    <property type="project" value="TreeGrafter"/>
</dbReference>
<feature type="transmembrane region" description="Helical" evidence="1">
    <location>
        <begin position="294"/>
        <end position="316"/>
    </location>
</feature>
<feature type="domain" description="Concentrative nucleoside transporter C-terminal" evidence="2">
    <location>
        <begin position="92"/>
        <end position="312"/>
    </location>
</feature>
<feature type="transmembrane region" description="Helical" evidence="1">
    <location>
        <begin position="257"/>
        <end position="282"/>
    </location>
</feature>
<proteinExistence type="predicted"/>
<reference evidence="5" key="1">
    <citation type="submission" date="2024-04" db="EMBL/GenBank/DDBJ databases">
        <title>Salinicola lusitanus LLJ914,a marine bacterium isolated from the Okinawa Trough.</title>
        <authorList>
            <person name="Li J."/>
        </authorList>
    </citation>
    <scope>NUCLEOTIDE SEQUENCE [LARGE SCALE GENOMIC DNA]</scope>
</reference>
<name>A0AAW0PVG9_9GOBI</name>
<dbReference type="GO" id="GO:0015864">
    <property type="term" value="P:pyrimidine nucleoside transport"/>
    <property type="evidence" value="ECO:0007669"/>
    <property type="project" value="TreeGrafter"/>
</dbReference>
<dbReference type="PANTHER" id="PTHR10590">
    <property type="entry name" value="SODIUM/NUCLEOSIDE COTRANSPORTER"/>
    <property type="match status" value="1"/>
</dbReference>
<keyword evidence="5" id="KW-1185">Reference proteome</keyword>
<evidence type="ECO:0008006" key="6">
    <source>
        <dbReference type="Google" id="ProtNLM"/>
    </source>
</evidence>
<dbReference type="InterPro" id="IPR008276">
    <property type="entry name" value="C_nuclsd_transpt"/>
</dbReference>
<feature type="domain" description="Nucleoside transporter/FeoB GTPase Gate" evidence="3">
    <location>
        <begin position="1"/>
        <end position="87"/>
    </location>
</feature>
<accession>A0AAW0PVG9</accession>
<evidence type="ECO:0000259" key="3">
    <source>
        <dbReference type="Pfam" id="PF07670"/>
    </source>
</evidence>
<evidence type="ECO:0000259" key="2">
    <source>
        <dbReference type="Pfam" id="PF07662"/>
    </source>
</evidence>